<gene>
    <name evidence="3" type="ORF">ISO4_03035</name>
</gene>
<dbReference type="InterPro" id="IPR006015">
    <property type="entry name" value="Universal_stress_UspA"/>
</dbReference>
<dbReference type="Proteomes" id="UP000644441">
    <property type="component" value="Unassembled WGS sequence"/>
</dbReference>
<evidence type="ECO:0000256" key="1">
    <source>
        <dbReference type="ARBA" id="ARBA00008791"/>
    </source>
</evidence>
<dbReference type="RefSeq" id="WP_194856779.1">
    <property type="nucleotide sequence ID" value="NZ_ARXR01000044.1"/>
</dbReference>
<dbReference type="Pfam" id="PF00582">
    <property type="entry name" value="Usp"/>
    <property type="match status" value="2"/>
</dbReference>
<keyword evidence="4" id="KW-1185">Reference proteome</keyword>
<protein>
    <submittedName>
        <fullName evidence="3">Universal stress protein</fullName>
    </submittedName>
</protein>
<reference evidence="3 4" key="1">
    <citation type="submission" date="2012-09" db="EMBL/GenBank/DDBJ databases">
        <title>Genome Sequence of alkane-degrading Bacterium Alcanivorax venustensis ISO4.</title>
        <authorList>
            <person name="Lai Q."/>
            <person name="Shao Z."/>
        </authorList>
    </citation>
    <scope>NUCLEOTIDE SEQUENCE [LARGE SCALE GENOMIC DNA]</scope>
    <source>
        <strain evidence="3 4">ISO4</strain>
    </source>
</reference>
<sequence length="289" mass="31166">MSHVIACIDGSAAADSICDHAAWAAGRLNAPLMLLHVLDEARYPGTKSPSETNLSGNLGLGARETLLTELADLDAKRNRLALEQGKATLEAARARVAVDGVPDPVLRQRHGNLVEALKSLDDDTRLLVIGKQGVKHGGAEPSGGEVGDNVERVVRTIHKPVLITVGEFREPKSIMLAFDNSASTRIGVRLLADSPLFKGTPCQLHLVKVNGDDEGLDWATQCLENSGHTVVTARLEGEVEAALHQYQEEQGIDLIVMGAYGHSRIRELLIGSTTDRMLRNARVPHLILR</sequence>
<dbReference type="EMBL" id="ARXR01000044">
    <property type="protein sequence ID" value="MBF5054433.1"/>
    <property type="molecule type" value="Genomic_DNA"/>
</dbReference>
<feature type="domain" description="UspA" evidence="2">
    <location>
        <begin position="219"/>
        <end position="289"/>
    </location>
</feature>
<evidence type="ECO:0000313" key="3">
    <source>
        <dbReference type="EMBL" id="MBF5054433.1"/>
    </source>
</evidence>
<evidence type="ECO:0000313" key="4">
    <source>
        <dbReference type="Proteomes" id="UP000644441"/>
    </source>
</evidence>
<comment type="similarity">
    <text evidence="1">Belongs to the universal stress protein A family.</text>
</comment>
<comment type="caution">
    <text evidence="3">The sequence shown here is derived from an EMBL/GenBank/DDBJ whole genome shotgun (WGS) entry which is preliminary data.</text>
</comment>
<name>A0ABS0AJW8_9GAMM</name>
<dbReference type="PRINTS" id="PR01438">
    <property type="entry name" value="UNVRSLSTRESS"/>
</dbReference>
<dbReference type="Gene3D" id="3.40.50.12370">
    <property type="match status" value="1"/>
</dbReference>
<proteinExistence type="inferred from homology"/>
<feature type="domain" description="UspA" evidence="2">
    <location>
        <begin position="2"/>
        <end position="163"/>
    </location>
</feature>
<dbReference type="SUPFAM" id="SSF52402">
    <property type="entry name" value="Adenine nucleotide alpha hydrolases-like"/>
    <property type="match status" value="2"/>
</dbReference>
<dbReference type="InterPro" id="IPR006016">
    <property type="entry name" value="UspA"/>
</dbReference>
<dbReference type="PANTHER" id="PTHR46268">
    <property type="entry name" value="STRESS RESPONSE PROTEIN NHAX"/>
    <property type="match status" value="1"/>
</dbReference>
<organism evidence="3 4">
    <name type="scientific">Alloalcanivorax venustensis ISO4</name>
    <dbReference type="NCBI Taxonomy" id="1177184"/>
    <lineage>
        <taxon>Bacteria</taxon>
        <taxon>Pseudomonadati</taxon>
        <taxon>Pseudomonadota</taxon>
        <taxon>Gammaproteobacteria</taxon>
        <taxon>Oceanospirillales</taxon>
        <taxon>Alcanivoracaceae</taxon>
        <taxon>Alloalcanivorax</taxon>
    </lineage>
</organism>
<dbReference type="CDD" id="cd00293">
    <property type="entry name" value="USP-like"/>
    <property type="match status" value="2"/>
</dbReference>
<evidence type="ECO:0000259" key="2">
    <source>
        <dbReference type="Pfam" id="PF00582"/>
    </source>
</evidence>
<dbReference type="PANTHER" id="PTHR46268:SF6">
    <property type="entry name" value="UNIVERSAL STRESS PROTEIN UP12"/>
    <property type="match status" value="1"/>
</dbReference>
<accession>A0ABS0AJW8</accession>